<dbReference type="Proteomes" id="UP000184139">
    <property type="component" value="Unassembled WGS sequence"/>
</dbReference>
<feature type="transmembrane region" description="Helical" evidence="1">
    <location>
        <begin position="6"/>
        <end position="23"/>
    </location>
</feature>
<gene>
    <name evidence="2" type="ORF">SAMN02745124_02119</name>
</gene>
<protein>
    <submittedName>
        <fullName evidence="2">Virus attachment protein p12 family protein</fullName>
    </submittedName>
</protein>
<name>A0A1M5W742_9BACT</name>
<accession>A0A1M5W742</accession>
<dbReference type="RefSeq" id="WP_073375855.1">
    <property type="nucleotide sequence ID" value="NZ_FQXS01000011.1"/>
</dbReference>
<dbReference type="Pfam" id="PF12669">
    <property type="entry name" value="FeoB_associated"/>
    <property type="match status" value="1"/>
</dbReference>
<keyword evidence="3" id="KW-1185">Reference proteome</keyword>
<sequence>MWQTILIWLIIALCAFFIGRRFFRQWRSALSGKTVSCCLDSGCSCCPSATSCPTDHKEKQINAGS</sequence>
<keyword evidence="1" id="KW-0472">Membrane</keyword>
<dbReference type="AlphaFoldDB" id="A0A1M5W742"/>
<keyword evidence="1" id="KW-1133">Transmembrane helix</keyword>
<proteinExistence type="predicted"/>
<dbReference type="OrthoDB" id="5432821at2"/>
<dbReference type="EMBL" id="FQXS01000011">
    <property type="protein sequence ID" value="SHH83291.1"/>
    <property type="molecule type" value="Genomic_DNA"/>
</dbReference>
<evidence type="ECO:0000256" key="1">
    <source>
        <dbReference type="SAM" id="Phobius"/>
    </source>
</evidence>
<evidence type="ECO:0000313" key="2">
    <source>
        <dbReference type="EMBL" id="SHH83291.1"/>
    </source>
</evidence>
<evidence type="ECO:0000313" key="3">
    <source>
        <dbReference type="Proteomes" id="UP000184139"/>
    </source>
</evidence>
<keyword evidence="1" id="KW-0812">Transmembrane</keyword>
<dbReference type="STRING" id="1121409.SAMN02745124_02119"/>
<reference evidence="2 3" key="1">
    <citation type="submission" date="2016-11" db="EMBL/GenBank/DDBJ databases">
        <authorList>
            <person name="Jaros S."/>
            <person name="Januszkiewicz K."/>
            <person name="Wedrychowicz H."/>
        </authorList>
    </citation>
    <scope>NUCLEOTIDE SEQUENCE [LARGE SCALE GENOMIC DNA]</scope>
    <source>
        <strain evidence="2 3">DSM 9705</strain>
    </source>
</reference>
<organism evidence="2 3">
    <name type="scientific">Desulfofustis glycolicus DSM 9705</name>
    <dbReference type="NCBI Taxonomy" id="1121409"/>
    <lineage>
        <taxon>Bacteria</taxon>
        <taxon>Pseudomonadati</taxon>
        <taxon>Thermodesulfobacteriota</taxon>
        <taxon>Desulfobulbia</taxon>
        <taxon>Desulfobulbales</taxon>
        <taxon>Desulfocapsaceae</taxon>
        <taxon>Desulfofustis</taxon>
    </lineage>
</organism>